<dbReference type="Gene3D" id="3.40.50.970">
    <property type="match status" value="1"/>
</dbReference>
<keyword evidence="3" id="KW-1185">Reference proteome</keyword>
<dbReference type="InterPro" id="IPR005475">
    <property type="entry name" value="Transketolase-like_Pyr-bd"/>
</dbReference>
<sequence>MNTILKDKLHIQSIDEWREHYKGSSRAVYRLKLQELASRYDHIYCLDSDMGGLESTFGLQFPDRFIQVGIAEANMMSIAAGMAAQGNIPFVNTMATFATTRACEQIKVDIAYNNLPVKIIATHSGVSAGYLGPTHHALEDIAIMRALPNMQIMVPADSYETAKAIEEAVHINAPVYIRLGRDEEEYIYKEDYTFTIGQSMMLKPGKDISLIATGMKPVNMALKAHNILADLGIEARVINMHTIKPIDQNMIIQAANETKSIVTIEEHNIIGGLGSAVTEVTSQYCPIQVIRLGFEDIFCEKAGNHQEIYDHYHFDVNHIVKTAVHMCTH</sequence>
<protein>
    <submittedName>
        <fullName evidence="2">Transketolase family protein</fullName>
    </submittedName>
</protein>
<dbReference type="EMBL" id="JBHUGF010000010">
    <property type="protein sequence ID" value="MFD1989983.1"/>
    <property type="molecule type" value="Genomic_DNA"/>
</dbReference>
<feature type="domain" description="Transketolase-like pyrimidine-binding" evidence="1">
    <location>
        <begin position="23"/>
        <end position="186"/>
    </location>
</feature>
<name>A0ABW4UTL5_9BACL</name>
<dbReference type="Pfam" id="PF02780">
    <property type="entry name" value="Transketolase_C"/>
    <property type="match status" value="1"/>
</dbReference>
<dbReference type="SUPFAM" id="SSF52518">
    <property type="entry name" value="Thiamin diphosphate-binding fold (THDP-binding)"/>
    <property type="match status" value="1"/>
</dbReference>
<dbReference type="InterPro" id="IPR029061">
    <property type="entry name" value="THDP-binding"/>
</dbReference>
<evidence type="ECO:0000313" key="3">
    <source>
        <dbReference type="Proteomes" id="UP001597403"/>
    </source>
</evidence>
<dbReference type="Gene3D" id="3.40.50.920">
    <property type="match status" value="1"/>
</dbReference>
<gene>
    <name evidence="2" type="ORF">ACFSGI_08435</name>
</gene>
<dbReference type="RefSeq" id="WP_204823699.1">
    <property type="nucleotide sequence ID" value="NZ_JBHUGF010000010.1"/>
</dbReference>
<dbReference type="PANTHER" id="PTHR43825:SF1">
    <property type="entry name" value="TRANSKETOLASE-LIKE PYRIMIDINE-BINDING DOMAIN-CONTAINING PROTEIN"/>
    <property type="match status" value="1"/>
</dbReference>
<proteinExistence type="predicted"/>
<evidence type="ECO:0000313" key="2">
    <source>
        <dbReference type="EMBL" id="MFD1989983.1"/>
    </source>
</evidence>
<dbReference type="CDD" id="cd07033">
    <property type="entry name" value="TPP_PYR_DXS_TK_like"/>
    <property type="match status" value="1"/>
</dbReference>
<dbReference type="InterPro" id="IPR009014">
    <property type="entry name" value="Transketo_C/PFOR_II"/>
</dbReference>
<dbReference type="Pfam" id="PF02779">
    <property type="entry name" value="Transket_pyr"/>
    <property type="match status" value="1"/>
</dbReference>
<organism evidence="2 3">
    <name type="scientific">Paenibacillus nicotianae</name>
    <dbReference type="NCBI Taxonomy" id="1526551"/>
    <lineage>
        <taxon>Bacteria</taxon>
        <taxon>Bacillati</taxon>
        <taxon>Bacillota</taxon>
        <taxon>Bacilli</taxon>
        <taxon>Bacillales</taxon>
        <taxon>Paenibacillaceae</taxon>
        <taxon>Paenibacillus</taxon>
    </lineage>
</organism>
<accession>A0ABW4UTL5</accession>
<dbReference type="InterPro" id="IPR051157">
    <property type="entry name" value="PDH/Transketolase"/>
</dbReference>
<comment type="caution">
    <text evidence="2">The sequence shown here is derived from an EMBL/GenBank/DDBJ whole genome shotgun (WGS) entry which is preliminary data.</text>
</comment>
<dbReference type="InterPro" id="IPR033248">
    <property type="entry name" value="Transketolase_C"/>
</dbReference>
<dbReference type="PANTHER" id="PTHR43825">
    <property type="entry name" value="PYRUVATE DEHYDROGENASE E1 COMPONENT"/>
    <property type="match status" value="1"/>
</dbReference>
<reference evidence="3" key="1">
    <citation type="journal article" date="2019" name="Int. J. Syst. Evol. Microbiol.">
        <title>The Global Catalogue of Microorganisms (GCM) 10K type strain sequencing project: providing services to taxonomists for standard genome sequencing and annotation.</title>
        <authorList>
            <consortium name="The Broad Institute Genomics Platform"/>
            <consortium name="The Broad Institute Genome Sequencing Center for Infectious Disease"/>
            <person name="Wu L."/>
            <person name="Ma J."/>
        </authorList>
    </citation>
    <scope>NUCLEOTIDE SEQUENCE [LARGE SCALE GENOMIC DNA]</scope>
    <source>
        <strain evidence="3">CGMCC 1.15067</strain>
    </source>
</reference>
<dbReference type="SUPFAM" id="SSF52922">
    <property type="entry name" value="TK C-terminal domain-like"/>
    <property type="match status" value="1"/>
</dbReference>
<evidence type="ECO:0000259" key="1">
    <source>
        <dbReference type="SMART" id="SM00861"/>
    </source>
</evidence>
<dbReference type="Proteomes" id="UP001597403">
    <property type="component" value="Unassembled WGS sequence"/>
</dbReference>
<dbReference type="SMART" id="SM00861">
    <property type="entry name" value="Transket_pyr"/>
    <property type="match status" value="1"/>
</dbReference>